<dbReference type="EMBL" id="SDPN01000005">
    <property type="protein sequence ID" value="RXZ72366.1"/>
    <property type="molecule type" value="Genomic_DNA"/>
</dbReference>
<dbReference type="RefSeq" id="WP_129519631.1">
    <property type="nucleotide sequence ID" value="NZ_SDPN01000005.1"/>
</dbReference>
<dbReference type="GO" id="GO:0006528">
    <property type="term" value="P:asparagine metabolic process"/>
    <property type="evidence" value="ECO:0007669"/>
    <property type="project" value="InterPro"/>
</dbReference>
<dbReference type="Gene3D" id="3.40.50.1170">
    <property type="entry name" value="L-asparaginase, N-terminal domain"/>
    <property type="match status" value="1"/>
</dbReference>
<dbReference type="PIRSF" id="PIRSF500176">
    <property type="entry name" value="L_ASNase"/>
    <property type="match status" value="1"/>
</dbReference>
<keyword evidence="9" id="KW-1185">Reference proteome</keyword>
<evidence type="ECO:0000256" key="3">
    <source>
        <dbReference type="PIRSR" id="PIRSR001220-1"/>
    </source>
</evidence>
<evidence type="ECO:0000256" key="1">
    <source>
        <dbReference type="ARBA" id="ARBA00010518"/>
    </source>
</evidence>
<dbReference type="Proteomes" id="UP000293865">
    <property type="component" value="Unassembled WGS sequence"/>
</dbReference>
<dbReference type="InterPro" id="IPR036152">
    <property type="entry name" value="Asp/glu_Ase-like_sf"/>
</dbReference>
<dbReference type="OrthoDB" id="9788068at2"/>
<keyword evidence="2" id="KW-0378">Hydrolase</keyword>
<dbReference type="PIRSF" id="PIRSF001220">
    <property type="entry name" value="L-ASNase_gatD"/>
    <property type="match status" value="1"/>
</dbReference>
<dbReference type="PANTHER" id="PTHR11707:SF28">
    <property type="entry name" value="60 KDA LYSOPHOSPHOLIPASE"/>
    <property type="match status" value="1"/>
</dbReference>
<feature type="domain" description="L-asparaginase N-terminal" evidence="6">
    <location>
        <begin position="71"/>
        <end position="262"/>
    </location>
</feature>
<dbReference type="InterPro" id="IPR040919">
    <property type="entry name" value="Asparaginase_C"/>
</dbReference>
<dbReference type="InterPro" id="IPR006034">
    <property type="entry name" value="Asparaginase/glutaminase-like"/>
</dbReference>
<dbReference type="PROSITE" id="PS51732">
    <property type="entry name" value="ASN_GLN_ASE_3"/>
    <property type="match status" value="1"/>
</dbReference>
<comment type="similarity">
    <text evidence="1">Belongs to the asparaginase 1 family.</text>
</comment>
<dbReference type="GO" id="GO:0004067">
    <property type="term" value="F:asparaginase activity"/>
    <property type="evidence" value="ECO:0007669"/>
    <property type="project" value="UniProtKB-UniRule"/>
</dbReference>
<feature type="signal peptide" evidence="5">
    <location>
        <begin position="1"/>
        <end position="38"/>
    </location>
</feature>
<dbReference type="SUPFAM" id="SSF53774">
    <property type="entry name" value="Glutaminase/Asparaginase"/>
    <property type="match status" value="1"/>
</dbReference>
<dbReference type="Pfam" id="PF00710">
    <property type="entry name" value="Asparaginase"/>
    <property type="match status" value="1"/>
</dbReference>
<dbReference type="InterPro" id="IPR027473">
    <property type="entry name" value="L-asparaginase_C"/>
</dbReference>
<organism evidence="8 9">
    <name type="scientific">Agromyces albus</name>
    <dbReference type="NCBI Taxonomy" id="205332"/>
    <lineage>
        <taxon>Bacteria</taxon>
        <taxon>Bacillati</taxon>
        <taxon>Actinomycetota</taxon>
        <taxon>Actinomycetes</taxon>
        <taxon>Micrococcales</taxon>
        <taxon>Microbacteriaceae</taxon>
        <taxon>Agromyces</taxon>
    </lineage>
</organism>
<evidence type="ECO:0000313" key="9">
    <source>
        <dbReference type="Proteomes" id="UP000293865"/>
    </source>
</evidence>
<evidence type="ECO:0000256" key="4">
    <source>
        <dbReference type="SAM" id="MobiDB-lite"/>
    </source>
</evidence>
<gene>
    <name evidence="8" type="ORF">ESP51_04125</name>
</gene>
<protein>
    <submittedName>
        <fullName evidence="8">Asparaginase</fullName>
    </submittedName>
</protein>
<evidence type="ECO:0000313" key="8">
    <source>
        <dbReference type="EMBL" id="RXZ72366.1"/>
    </source>
</evidence>
<feature type="domain" description="Asparaginase/glutaminase C-terminal" evidence="7">
    <location>
        <begin position="293"/>
        <end position="397"/>
    </location>
</feature>
<name>A0A4V1QY94_9MICO</name>
<dbReference type="PANTHER" id="PTHR11707">
    <property type="entry name" value="L-ASPARAGINASE"/>
    <property type="match status" value="1"/>
</dbReference>
<evidence type="ECO:0000259" key="7">
    <source>
        <dbReference type="Pfam" id="PF17763"/>
    </source>
</evidence>
<feature type="chain" id="PRO_5020798465" evidence="5">
    <location>
        <begin position="39"/>
        <end position="433"/>
    </location>
</feature>
<dbReference type="Pfam" id="PF17763">
    <property type="entry name" value="Asparaginase_C"/>
    <property type="match status" value="1"/>
</dbReference>
<dbReference type="InterPro" id="IPR004550">
    <property type="entry name" value="AsnASE_II"/>
</dbReference>
<dbReference type="Gene3D" id="3.40.50.40">
    <property type="match status" value="1"/>
</dbReference>
<evidence type="ECO:0000256" key="5">
    <source>
        <dbReference type="SAM" id="SignalP"/>
    </source>
</evidence>
<proteinExistence type="inferred from homology"/>
<dbReference type="InterPro" id="IPR037152">
    <property type="entry name" value="L-asparaginase_N_sf"/>
</dbReference>
<dbReference type="AlphaFoldDB" id="A0A4V1QY94"/>
<comment type="caution">
    <text evidence="8">The sequence shown here is derived from an EMBL/GenBank/DDBJ whole genome shotgun (WGS) entry which is preliminary data.</text>
</comment>
<evidence type="ECO:0000256" key="2">
    <source>
        <dbReference type="ARBA" id="ARBA00022801"/>
    </source>
</evidence>
<dbReference type="InterPro" id="IPR027474">
    <property type="entry name" value="L-asparaginase_N"/>
</dbReference>
<dbReference type="SMART" id="SM00870">
    <property type="entry name" value="Asparaginase"/>
    <property type="match status" value="1"/>
</dbReference>
<accession>A0A4V1QY94</accession>
<reference evidence="8 9" key="1">
    <citation type="submission" date="2019-01" db="EMBL/GenBank/DDBJ databases">
        <title>Agromyces.</title>
        <authorList>
            <person name="Li J."/>
        </authorList>
    </citation>
    <scope>NUCLEOTIDE SEQUENCE [LARGE SCALE GENOMIC DNA]</scope>
    <source>
        <strain evidence="8 9">DSM 15934</strain>
    </source>
</reference>
<dbReference type="CDD" id="cd08964">
    <property type="entry name" value="L-asparaginase_II"/>
    <property type="match status" value="1"/>
</dbReference>
<feature type="active site" description="O-isoaspartyl threonine intermediate" evidence="3">
    <location>
        <position position="79"/>
    </location>
</feature>
<sequence length="433" mass="45536">MQQSTSLIRPGRRRRISFAAAAAIVGGAIVSVPTLAAAATPATAIRPAAYSVPEYPITPIGPERDKDKPDIVVIDAGGTLTSRARDRISYLHYSGSVDGGVQTILQDMYPELAQVANLEVVAVGGLGSSSRVTNETLYNVSRTVDAQLARNEVDGVVVTAGTNVLEEDAYFFDLTVQSDKPVVVTGSMHQYGTFTYDAYTNLFSSIRLAASGKTTCFGTVVLLNDQFFSARDVTKTDGYRMDTFETRAYGALGVVNEDNIRPMKAPARVMNCGTDAWKPPFDLSKTEPAALARVDIVNGYVEASAETISGPVAGGAQGIVTAGHGPGGLSYLQSPARDEAIKNGVLFVSATRTGGEGTYDTGEGVIGAGDLLPQKARILLQLGLTFSDDSEQIRGWFSSLGNAEFDMSDVGGVNRGNGDGGSSEQAPRGPRNG</sequence>
<keyword evidence="5" id="KW-0732">Signal</keyword>
<dbReference type="PRINTS" id="PR00139">
    <property type="entry name" value="ASNGLNASE"/>
</dbReference>
<feature type="region of interest" description="Disordered" evidence="4">
    <location>
        <begin position="408"/>
        <end position="433"/>
    </location>
</feature>
<evidence type="ECO:0000259" key="6">
    <source>
        <dbReference type="Pfam" id="PF00710"/>
    </source>
</evidence>